<feature type="domain" description="Protein kinase" evidence="13">
    <location>
        <begin position="241"/>
        <end position="508"/>
    </location>
</feature>
<accession>A0A8H7AB90</accession>
<keyword evidence="8 10" id="KW-0067">ATP-binding</keyword>
<dbReference type="HAMAP" id="MF_03181">
    <property type="entry name" value="PAN3"/>
    <property type="match status" value="1"/>
</dbReference>
<keyword evidence="7 11" id="KW-0862">Zinc</keyword>
<dbReference type="GO" id="GO:0008143">
    <property type="term" value="F:poly(A) binding"/>
    <property type="evidence" value="ECO:0007669"/>
    <property type="project" value="TreeGrafter"/>
</dbReference>
<keyword evidence="9 10" id="KW-0175">Coiled coil</keyword>
<dbReference type="PANTHER" id="PTHR12272">
    <property type="entry name" value="DEADENYLATION COMPLEX SUBUNIT PAN3"/>
    <property type="match status" value="1"/>
</dbReference>
<evidence type="ECO:0000256" key="1">
    <source>
        <dbReference type="ARBA" id="ARBA00004496"/>
    </source>
</evidence>
<dbReference type="InterPro" id="IPR041332">
    <property type="entry name" value="Pan3_CK"/>
</dbReference>
<dbReference type="FunFam" id="1.20.5.5160:FF:000002">
    <property type="entry name" value="PAN2-PAN3 deadenylation complex subunit PAN3"/>
    <property type="match status" value="1"/>
</dbReference>
<dbReference type="InterPro" id="IPR011009">
    <property type="entry name" value="Kinase-like_dom_sf"/>
</dbReference>
<dbReference type="SUPFAM" id="SSF56112">
    <property type="entry name" value="Protein kinase-like (PK-like)"/>
    <property type="match status" value="1"/>
</dbReference>
<keyword evidence="5 10" id="KW-0547">Nucleotide-binding</keyword>
<comment type="domain">
    <text evidence="10">The pseudokinase domain, the coiled-coil (CC), and C-terminal knob domain (CK) form a structural unit (PKC) that forms an extensive high-affinity interaction surface for PAN2.</text>
</comment>
<dbReference type="GO" id="GO:0008270">
    <property type="term" value="F:zinc ion binding"/>
    <property type="evidence" value="ECO:0007669"/>
    <property type="project" value="UniProtKB-KW"/>
</dbReference>
<name>A0A8H7AB90_9EURO</name>
<dbReference type="EMBL" id="JAACFV010000097">
    <property type="protein sequence ID" value="KAF7505968.1"/>
    <property type="molecule type" value="Genomic_DNA"/>
</dbReference>
<dbReference type="PROSITE" id="PS50011">
    <property type="entry name" value="PROTEIN_KINASE_DOM"/>
    <property type="match status" value="1"/>
</dbReference>
<dbReference type="Pfam" id="PF25586">
    <property type="entry name" value="zf-CCCH_PAN3"/>
    <property type="match status" value="1"/>
</dbReference>
<dbReference type="GO" id="GO:0004672">
    <property type="term" value="F:protein kinase activity"/>
    <property type="evidence" value="ECO:0007669"/>
    <property type="project" value="InterPro"/>
</dbReference>
<dbReference type="InterPro" id="IPR000719">
    <property type="entry name" value="Prot_kinase_dom"/>
</dbReference>
<dbReference type="GO" id="GO:0005524">
    <property type="term" value="F:ATP binding"/>
    <property type="evidence" value="ECO:0007669"/>
    <property type="project" value="UniProtKB-UniRule"/>
</dbReference>
<gene>
    <name evidence="10 15" type="primary">PAN3</name>
    <name evidence="15" type="ORF">GJ744_012410</name>
</gene>
<dbReference type="GO" id="GO:0000289">
    <property type="term" value="P:nuclear-transcribed mRNA poly(A) tail shortening"/>
    <property type="evidence" value="ECO:0007669"/>
    <property type="project" value="UniProtKB-UniRule"/>
</dbReference>
<keyword evidence="16" id="KW-1185">Reference proteome</keyword>
<evidence type="ECO:0000256" key="12">
    <source>
        <dbReference type="SAM" id="MobiDB-lite"/>
    </source>
</evidence>
<feature type="zinc finger region" description="C3H1-type" evidence="11">
    <location>
        <begin position="3"/>
        <end position="32"/>
    </location>
</feature>
<keyword evidence="4 11" id="KW-0479">Metal-binding</keyword>
<evidence type="ECO:0000313" key="15">
    <source>
        <dbReference type="EMBL" id="KAF7505968.1"/>
    </source>
</evidence>
<keyword evidence="2 10" id="KW-0963">Cytoplasm</keyword>
<dbReference type="Gene3D" id="1.20.5.5160">
    <property type="match status" value="1"/>
</dbReference>
<proteinExistence type="inferred from homology"/>
<organism evidence="15 16">
    <name type="scientific">Endocarpon pusillum</name>
    <dbReference type="NCBI Taxonomy" id="364733"/>
    <lineage>
        <taxon>Eukaryota</taxon>
        <taxon>Fungi</taxon>
        <taxon>Dikarya</taxon>
        <taxon>Ascomycota</taxon>
        <taxon>Pezizomycotina</taxon>
        <taxon>Eurotiomycetes</taxon>
        <taxon>Chaetothyriomycetidae</taxon>
        <taxon>Verrucariales</taxon>
        <taxon>Verrucariaceae</taxon>
        <taxon>Endocarpon</taxon>
    </lineage>
</organism>
<evidence type="ECO:0000256" key="6">
    <source>
        <dbReference type="ARBA" id="ARBA00022771"/>
    </source>
</evidence>
<sequence length="615" mass="68789">MEDSRRKLCRNVTIYGSCKFEGKGCAFAHDPKKIVNAVSAVDNMKKTFNVDSPSFTPSFLSATENVNANGKKSTGISPKAANAAPFLPKSAAVSRADTSTPDWPVDVQEFIPQSYSSSHMANGSEGSSYDHFQTSSSHIPAQSSLNSQPPLYQDALSMGGAGFFPSQSGFQQPAQYHQYAPVGPHNQNLQGYQRNVHDLFIPNDFREEIQKKAAATLQTIPNLHLPAHVDSYHSLVPLDTNQKSSTILGGYSSWIYKAQSSTNGKFFALRRIEGFRLTNEKAIRTVQNWKTLINSSVVGIHDAFTTRNFNDSSLLFVCNYYPMAKTLAEYHLGQSKLVRSRNNPEQVSEAVLWAYMTQIASALKAIHSRGLAARVISPSKILLTGKNRIRLNACAILDVVQYDAQVPVPQLQRQDLVNLGLLILSLGSNTPDASQNFAKAMDQFKRHYGKELQAAVVWLYSAMQNQEKTIDQFLSNISTQMVTAFDGALQLDDQLNSEFGREVENARLFRLMAKLGFINERPEYEHDRQWSENGERYYLKLFRDYIFHQVDAQENPVVDLGHVLSCLNKLDAGSDERLTLVSRDNQSCFVVSYRELKKGIESAFQELSKNARRSH</sequence>
<evidence type="ECO:0000256" key="10">
    <source>
        <dbReference type="HAMAP-Rule" id="MF_03181"/>
    </source>
</evidence>
<feature type="domain" description="C3H1-type" evidence="14">
    <location>
        <begin position="3"/>
        <end position="32"/>
    </location>
</feature>
<dbReference type="FunFam" id="1.10.510.10:FF:000520">
    <property type="entry name" value="PAN2-PAN3 deadenylation complex subunit PAN3"/>
    <property type="match status" value="1"/>
</dbReference>
<comment type="similarity">
    <text evidence="10">Belongs to the protein kinase superfamily. PAN3 family.</text>
</comment>
<dbReference type="AlphaFoldDB" id="A0A8H7AB90"/>
<evidence type="ECO:0000256" key="2">
    <source>
        <dbReference type="ARBA" id="ARBA00022490"/>
    </source>
</evidence>
<evidence type="ECO:0000256" key="4">
    <source>
        <dbReference type="ARBA" id="ARBA00022723"/>
    </source>
</evidence>
<reference evidence="15" key="1">
    <citation type="submission" date="2020-02" db="EMBL/GenBank/DDBJ databases">
        <authorList>
            <person name="Palmer J.M."/>
        </authorList>
    </citation>
    <scope>NUCLEOTIDE SEQUENCE</scope>
    <source>
        <strain evidence="15">EPUS1.4</strain>
        <tissue evidence="15">Thallus</tissue>
    </source>
</reference>
<evidence type="ECO:0000259" key="14">
    <source>
        <dbReference type="PROSITE" id="PS50103"/>
    </source>
</evidence>
<evidence type="ECO:0000256" key="7">
    <source>
        <dbReference type="ARBA" id="ARBA00022833"/>
    </source>
</evidence>
<feature type="region of interest" description="Disordered" evidence="12">
    <location>
        <begin position="117"/>
        <end position="145"/>
    </location>
</feature>
<dbReference type="Gene3D" id="1.10.510.10">
    <property type="entry name" value="Transferase(Phosphotransferase) domain 1"/>
    <property type="match status" value="1"/>
</dbReference>
<evidence type="ECO:0000256" key="9">
    <source>
        <dbReference type="ARBA" id="ARBA00023054"/>
    </source>
</evidence>
<dbReference type="FunFam" id="1.10.287.3700:FF:000001">
    <property type="entry name" value="PAN2-PAN3 deadenylation complex subunit PAN3"/>
    <property type="match status" value="1"/>
</dbReference>
<feature type="binding site" evidence="10">
    <location>
        <position position="270"/>
    </location>
    <ligand>
        <name>ATP</name>
        <dbReference type="ChEBI" id="CHEBI:30616"/>
    </ligand>
</feature>
<dbReference type="Gene3D" id="6.10.250.3160">
    <property type="match status" value="1"/>
</dbReference>
<protein>
    <recommendedName>
        <fullName evidence="10">PAN2-PAN3 deadenylation complex subunit PAN3</fullName>
    </recommendedName>
    <alternativeName>
        <fullName evidence="10">PAB1P-dependent poly(A)-specific ribonuclease</fullName>
    </alternativeName>
    <alternativeName>
        <fullName evidence="10">Poly(A)-nuclease deadenylation complex subunit 3</fullName>
        <shortName evidence="10">PAN deadenylation complex subunit 3</shortName>
    </alternativeName>
</protein>
<dbReference type="GO" id="GO:0031251">
    <property type="term" value="C:PAN complex"/>
    <property type="evidence" value="ECO:0007669"/>
    <property type="project" value="UniProtKB-UniRule"/>
</dbReference>
<evidence type="ECO:0000256" key="8">
    <source>
        <dbReference type="ARBA" id="ARBA00022840"/>
    </source>
</evidence>
<comment type="domain">
    <text evidence="10">The N-terminal zinc finger binds to poly(A) RNA.</text>
</comment>
<dbReference type="OrthoDB" id="204958at2759"/>
<comment type="function">
    <text evidence="10">Regulatory subunit of the poly(A)-nuclease (PAN) deadenylation complex, one of two cytoplasmic mRNA deadenylases involved in mRNA turnover. PAN specifically shortens poly(A) tails of RNA and the activity is stimulated by poly(A)-binding protein PAB1. PAN deadenylation is followed by rapid degradation of the shortened mRNA tails by the CCR4-NOT complex. Deadenylated mRNAs are then degraded by two alternative mechanisms, namely exosome-mediated 3'-5' exonucleolytic degradation, or deadenlyation-dependent mRNA decaping and subsequent 5'-3' exonucleolytic degradation by XRN1. May also be involved in post-transcriptional maturation of mRNA poly(A) tails. PAN3 acts as a positive regulator for PAN activity, recruiting the catalytic subunit PAN2 to mRNA via its interaction with RNA and with PAB1.</text>
</comment>
<dbReference type="Gene3D" id="1.10.287.3700">
    <property type="match status" value="1"/>
</dbReference>
<comment type="caution">
    <text evidence="15">The sequence shown here is derived from an EMBL/GenBank/DDBJ whole genome shotgun (WGS) entry which is preliminary data.</text>
</comment>
<comment type="caution">
    <text evidence="10">Lacks conserved residue(s) required for the propagation of feature annotation.</text>
</comment>
<comment type="subunit">
    <text evidence="10">Homodimer. Forms a heterotrimer with a catalytic subunit PAN2 to form the poly(A)-nuclease (PAN) deadenylation complex. Interacts (via PAM-2 motif) with poly(A)-binding protein PAB1 (via PABC domain), conferring substrate specificity of the enzyme complex.</text>
</comment>
<evidence type="ECO:0000259" key="13">
    <source>
        <dbReference type="PROSITE" id="PS50011"/>
    </source>
</evidence>
<dbReference type="InterPro" id="IPR030844">
    <property type="entry name" value="PAN3"/>
</dbReference>
<dbReference type="Proteomes" id="UP000606974">
    <property type="component" value="Unassembled WGS sequence"/>
</dbReference>
<dbReference type="Pfam" id="PF18101">
    <property type="entry name" value="Pan3_CK"/>
    <property type="match status" value="1"/>
</dbReference>
<feature type="coiled-coil region" evidence="10">
    <location>
        <begin position="479"/>
        <end position="517"/>
    </location>
</feature>
<dbReference type="GO" id="GO:0006397">
    <property type="term" value="P:mRNA processing"/>
    <property type="evidence" value="ECO:0007669"/>
    <property type="project" value="UniProtKB-KW"/>
</dbReference>
<dbReference type="GO" id="GO:0000932">
    <property type="term" value="C:P-body"/>
    <property type="evidence" value="ECO:0007669"/>
    <property type="project" value="TreeGrafter"/>
</dbReference>
<comment type="subcellular location">
    <subcellularLocation>
        <location evidence="1 10">Cytoplasm</location>
    </subcellularLocation>
</comment>
<feature type="binding site" evidence="10">
    <location>
        <begin position="379"/>
        <end position="380"/>
    </location>
    <ligand>
        <name>ATP</name>
        <dbReference type="ChEBI" id="CHEBI:30616"/>
    </ligand>
</feature>
<evidence type="ECO:0000256" key="5">
    <source>
        <dbReference type="ARBA" id="ARBA00022741"/>
    </source>
</evidence>
<dbReference type="PROSITE" id="PS50103">
    <property type="entry name" value="ZF_C3H1"/>
    <property type="match status" value="1"/>
</dbReference>
<keyword evidence="6 11" id="KW-0863">Zinc-finger</keyword>
<comment type="domain">
    <text evidence="10">Contains a pseudokinase domain. The protein kinase domain is predicted to be catalytically inactive because some of the residues important for catalytic activity are substituted and it lacks the equivalent of the binding site for a peptide substrate. However, it has retained an ATP-binding site and ATP-binding is required for mRNA degradation, stimulating the activity of the PAN2 nuclease in vitro. The nucleotide-binding site is juxtaposed to the RNase active site of PAN2 in the complex and may actually bind nucleosides of a poly(A) RNA rather than ATP, feeding the poly(A)-tail to the active site of the deadenylase and thus increasing the efficiency with which this distributive enzyme degrades oligo(A) RNAs.</text>
</comment>
<dbReference type="PANTHER" id="PTHR12272:SF11">
    <property type="entry name" value="PAN2-PAN3 DEADENYLATION COMPLEX SUBUNIT PAN3"/>
    <property type="match status" value="1"/>
</dbReference>
<evidence type="ECO:0000256" key="11">
    <source>
        <dbReference type="PROSITE-ProRule" id="PRU00723"/>
    </source>
</evidence>
<keyword evidence="3 10" id="KW-0507">mRNA processing</keyword>
<evidence type="ECO:0000256" key="3">
    <source>
        <dbReference type="ARBA" id="ARBA00022664"/>
    </source>
</evidence>
<feature type="region of interest" description="Knob domain" evidence="10">
    <location>
        <begin position="518"/>
        <end position="615"/>
    </location>
</feature>
<dbReference type="InterPro" id="IPR000571">
    <property type="entry name" value="Znf_CCCH"/>
</dbReference>
<evidence type="ECO:0000313" key="16">
    <source>
        <dbReference type="Proteomes" id="UP000606974"/>
    </source>
</evidence>